<feature type="transmembrane region" description="Helical" evidence="8">
    <location>
        <begin position="110"/>
        <end position="127"/>
    </location>
</feature>
<comment type="subcellular location">
    <subcellularLocation>
        <location evidence="1 8">Cell membrane</location>
        <topology evidence="1 8">Multi-pass membrane protein</topology>
    </subcellularLocation>
</comment>
<keyword evidence="5 8" id="KW-0812">Transmembrane</keyword>
<dbReference type="PANTHER" id="PTHR30269">
    <property type="entry name" value="TRANSMEMBRANE PROTEIN YFCA"/>
    <property type="match status" value="1"/>
</dbReference>
<organism evidence="9 10">
    <name type="scientific">Novosphingobium kalidii</name>
    <dbReference type="NCBI Taxonomy" id="3230299"/>
    <lineage>
        <taxon>Bacteria</taxon>
        <taxon>Pseudomonadati</taxon>
        <taxon>Pseudomonadota</taxon>
        <taxon>Alphaproteobacteria</taxon>
        <taxon>Sphingomonadales</taxon>
        <taxon>Sphingomonadaceae</taxon>
        <taxon>Novosphingobium</taxon>
    </lineage>
</organism>
<feature type="transmembrane region" description="Helical" evidence="8">
    <location>
        <begin position="139"/>
        <end position="156"/>
    </location>
</feature>
<gene>
    <name evidence="9" type="ORF">ABVV53_16335</name>
</gene>
<dbReference type="EMBL" id="JBEWLY010000027">
    <property type="protein sequence ID" value="MET1757010.1"/>
    <property type="molecule type" value="Genomic_DNA"/>
</dbReference>
<accession>A0ABV2D588</accession>
<dbReference type="Pfam" id="PF01925">
    <property type="entry name" value="TauE"/>
    <property type="match status" value="1"/>
</dbReference>
<protein>
    <recommendedName>
        <fullName evidence="8">Probable membrane transporter protein</fullName>
    </recommendedName>
</protein>
<comment type="caution">
    <text evidence="9">The sequence shown here is derived from an EMBL/GenBank/DDBJ whole genome shotgun (WGS) entry which is preliminary data.</text>
</comment>
<feature type="transmembrane region" description="Helical" evidence="8">
    <location>
        <begin position="72"/>
        <end position="90"/>
    </location>
</feature>
<evidence type="ECO:0000256" key="4">
    <source>
        <dbReference type="ARBA" id="ARBA00022475"/>
    </source>
</evidence>
<feature type="transmembrane region" description="Helical" evidence="8">
    <location>
        <begin position="211"/>
        <end position="228"/>
    </location>
</feature>
<keyword evidence="6 8" id="KW-1133">Transmembrane helix</keyword>
<evidence type="ECO:0000256" key="7">
    <source>
        <dbReference type="ARBA" id="ARBA00023136"/>
    </source>
</evidence>
<keyword evidence="3" id="KW-0813">Transport</keyword>
<dbReference type="Proteomes" id="UP001548713">
    <property type="component" value="Unassembled WGS sequence"/>
</dbReference>
<dbReference type="PANTHER" id="PTHR30269:SF38">
    <property type="entry name" value="SULFITE EXPORTER TAUE_SAFE"/>
    <property type="match status" value="1"/>
</dbReference>
<name>A0ABV2D588_9SPHN</name>
<comment type="similarity">
    <text evidence="2 8">Belongs to the 4-toluene sulfonate uptake permease (TSUP) (TC 2.A.102) family.</text>
</comment>
<evidence type="ECO:0000256" key="5">
    <source>
        <dbReference type="ARBA" id="ARBA00022692"/>
    </source>
</evidence>
<dbReference type="InterPro" id="IPR052017">
    <property type="entry name" value="TSUP"/>
</dbReference>
<evidence type="ECO:0000256" key="3">
    <source>
        <dbReference type="ARBA" id="ARBA00022448"/>
    </source>
</evidence>
<reference evidence="9 10" key="1">
    <citation type="submission" date="2024-07" db="EMBL/GenBank/DDBJ databases">
        <title>Novosphingobium kalidii RD2P27.</title>
        <authorList>
            <person name="Sun J.-Q."/>
        </authorList>
    </citation>
    <scope>NUCLEOTIDE SEQUENCE [LARGE SCALE GENOMIC DNA]</scope>
    <source>
        <strain evidence="9 10">RD2P27</strain>
    </source>
</reference>
<keyword evidence="10" id="KW-1185">Reference proteome</keyword>
<feature type="transmembrane region" description="Helical" evidence="8">
    <location>
        <begin position="240"/>
        <end position="260"/>
    </location>
</feature>
<sequence>MDIIIIAIVAAFASALTLYSGFGLGTILLPAFALFFPAPVAVAATGVVHLLNNLFKGTLLRKRADWPTVLKFGLPAIPAAIAGAWLLAVLGDTPRFFEWSALNRTFGPTGAGLTIGLLMMLFATLELQKWFHTLKAPPRLMPVGGLITGFFGGLTGQQGAFRSIFLLRSGLPAERFIATGVMIAILVDLSRLTTYAASFATTGLNPVGREGILVLVGTVSAFAGAYFATRHLDKITLGAVRYSVAALMLIIGAAMATGVLG</sequence>
<keyword evidence="4 8" id="KW-1003">Cell membrane</keyword>
<evidence type="ECO:0000256" key="8">
    <source>
        <dbReference type="RuleBase" id="RU363041"/>
    </source>
</evidence>
<evidence type="ECO:0000256" key="1">
    <source>
        <dbReference type="ARBA" id="ARBA00004651"/>
    </source>
</evidence>
<evidence type="ECO:0000313" key="9">
    <source>
        <dbReference type="EMBL" id="MET1757010.1"/>
    </source>
</evidence>
<evidence type="ECO:0000313" key="10">
    <source>
        <dbReference type="Proteomes" id="UP001548713"/>
    </source>
</evidence>
<evidence type="ECO:0000256" key="2">
    <source>
        <dbReference type="ARBA" id="ARBA00009142"/>
    </source>
</evidence>
<keyword evidence="7 8" id="KW-0472">Membrane</keyword>
<dbReference type="RefSeq" id="WP_353985496.1">
    <property type="nucleotide sequence ID" value="NZ_JBEWLY010000027.1"/>
</dbReference>
<proteinExistence type="inferred from homology"/>
<dbReference type="InterPro" id="IPR002781">
    <property type="entry name" value="TM_pro_TauE-like"/>
</dbReference>
<evidence type="ECO:0000256" key="6">
    <source>
        <dbReference type="ARBA" id="ARBA00022989"/>
    </source>
</evidence>
<feature type="transmembrane region" description="Helical" evidence="8">
    <location>
        <begin position="27"/>
        <end position="51"/>
    </location>
</feature>
<feature type="transmembrane region" description="Helical" evidence="8">
    <location>
        <begin position="176"/>
        <end position="199"/>
    </location>
</feature>